<dbReference type="STRING" id="857342.A0A2T3B557"/>
<dbReference type="AlphaFoldDB" id="A0A2T3B557"/>
<dbReference type="PANTHER" id="PTHR37273">
    <property type="entry name" value="CHROMOSOME 8, WHOLE GENOME SHOTGUN SEQUENCE"/>
    <property type="match status" value="1"/>
</dbReference>
<feature type="non-terminal residue" evidence="2">
    <location>
        <position position="228"/>
    </location>
</feature>
<feature type="non-terminal residue" evidence="2">
    <location>
        <position position="1"/>
    </location>
</feature>
<gene>
    <name evidence="2" type="ORF">M430DRAFT_85476</name>
</gene>
<dbReference type="InterPro" id="IPR055343">
    <property type="entry name" value="CREG_beta-barrel"/>
</dbReference>
<organism evidence="2 3">
    <name type="scientific">Amorphotheca resinae ATCC 22711</name>
    <dbReference type="NCBI Taxonomy" id="857342"/>
    <lineage>
        <taxon>Eukaryota</taxon>
        <taxon>Fungi</taxon>
        <taxon>Dikarya</taxon>
        <taxon>Ascomycota</taxon>
        <taxon>Pezizomycotina</taxon>
        <taxon>Leotiomycetes</taxon>
        <taxon>Helotiales</taxon>
        <taxon>Amorphothecaceae</taxon>
        <taxon>Amorphotheca</taxon>
    </lineage>
</organism>
<reference evidence="2 3" key="1">
    <citation type="journal article" date="2018" name="New Phytol.">
        <title>Comparative genomics and transcriptomics depict ericoid mycorrhizal fungi as versatile saprotrophs and plant mutualists.</title>
        <authorList>
            <person name="Martino E."/>
            <person name="Morin E."/>
            <person name="Grelet G.A."/>
            <person name="Kuo A."/>
            <person name="Kohler A."/>
            <person name="Daghino S."/>
            <person name="Barry K.W."/>
            <person name="Cichocki N."/>
            <person name="Clum A."/>
            <person name="Dockter R.B."/>
            <person name="Hainaut M."/>
            <person name="Kuo R.C."/>
            <person name="LaButti K."/>
            <person name="Lindahl B.D."/>
            <person name="Lindquist E.A."/>
            <person name="Lipzen A."/>
            <person name="Khouja H.R."/>
            <person name="Magnuson J."/>
            <person name="Murat C."/>
            <person name="Ohm R.A."/>
            <person name="Singer S.W."/>
            <person name="Spatafora J.W."/>
            <person name="Wang M."/>
            <person name="Veneault-Fourrey C."/>
            <person name="Henrissat B."/>
            <person name="Grigoriev I.V."/>
            <person name="Martin F.M."/>
            <person name="Perotto S."/>
        </authorList>
    </citation>
    <scope>NUCLEOTIDE SEQUENCE [LARGE SCALE GENOMIC DNA]</scope>
    <source>
        <strain evidence="2 3">ATCC 22711</strain>
    </source>
</reference>
<accession>A0A2T3B557</accession>
<evidence type="ECO:0000313" key="3">
    <source>
        <dbReference type="Proteomes" id="UP000241818"/>
    </source>
</evidence>
<evidence type="ECO:0000259" key="1">
    <source>
        <dbReference type="Pfam" id="PF13883"/>
    </source>
</evidence>
<dbReference type="InterPro" id="IPR012349">
    <property type="entry name" value="Split_barrel_FMN-bd"/>
</dbReference>
<keyword evidence="3" id="KW-1185">Reference proteome</keyword>
<feature type="domain" description="CREG-like beta-barrel" evidence="1">
    <location>
        <begin position="6"/>
        <end position="202"/>
    </location>
</feature>
<dbReference type="Pfam" id="PF13883">
    <property type="entry name" value="CREG_beta-barrel"/>
    <property type="match status" value="1"/>
</dbReference>
<evidence type="ECO:0000313" key="2">
    <source>
        <dbReference type="EMBL" id="PSS21900.1"/>
    </source>
</evidence>
<dbReference type="Proteomes" id="UP000241818">
    <property type="component" value="Unassembled WGS sequence"/>
</dbReference>
<dbReference type="InParanoid" id="A0A2T3B557"/>
<sequence length="228" mass="25315">SSFKIPTSYESAVLGRRILNLTPLATISTTFPSSHSPASDADELERCGVSGIPIGLTEYIADCEDSGNPTLLGISLSTYMRNAAAGSNISLSVQWTPPHPPSSRIKSSLLSSKKDNRDVGYSAANLPRFALLGYLEKIPEAEVSAKELRKCFLKPHPDARFWLPGNNIHESHWVRLVVQDVYWVGGFGDRAYIGWIPVEEWMNVTRSEWEEVRLPGEKKGWKEWAVDG</sequence>
<protein>
    <recommendedName>
        <fullName evidence="1">CREG-like beta-barrel domain-containing protein</fullName>
    </recommendedName>
</protein>
<dbReference type="Gene3D" id="2.30.110.10">
    <property type="entry name" value="Electron Transport, Fmn-binding Protein, Chain A"/>
    <property type="match status" value="1"/>
</dbReference>
<dbReference type="PANTHER" id="PTHR37273:SF1">
    <property type="entry name" value="ADL397C-AP"/>
    <property type="match status" value="1"/>
</dbReference>
<dbReference type="OrthoDB" id="2138282at2759"/>
<name>A0A2T3B557_AMORE</name>
<proteinExistence type="predicted"/>
<dbReference type="EMBL" id="KZ679009">
    <property type="protein sequence ID" value="PSS21900.1"/>
    <property type="molecule type" value="Genomic_DNA"/>
</dbReference>
<dbReference type="GeneID" id="36577714"/>
<dbReference type="SUPFAM" id="SSF50475">
    <property type="entry name" value="FMN-binding split barrel"/>
    <property type="match status" value="1"/>
</dbReference>
<dbReference type="RefSeq" id="XP_024722055.1">
    <property type="nucleotide sequence ID" value="XM_024869633.1"/>
</dbReference>